<keyword evidence="4" id="KW-1185">Reference proteome</keyword>
<dbReference type="PANTHER" id="PTHR32026">
    <property type="entry name" value="METHYLTRANSFERASE-LIKE PROTEIN 24"/>
    <property type="match status" value="1"/>
</dbReference>
<dbReference type="Pfam" id="PF13383">
    <property type="entry name" value="Methyltransf_22"/>
    <property type="match status" value="1"/>
</dbReference>
<dbReference type="Proteomes" id="UP000762676">
    <property type="component" value="Unassembled WGS sequence"/>
</dbReference>
<proteinExistence type="predicted"/>
<protein>
    <recommendedName>
        <fullName evidence="2">Methyltransferase domain-containing protein</fullName>
    </recommendedName>
</protein>
<accession>A0AAV4GIE0</accession>
<evidence type="ECO:0000259" key="2">
    <source>
        <dbReference type="Pfam" id="PF13383"/>
    </source>
</evidence>
<evidence type="ECO:0000256" key="1">
    <source>
        <dbReference type="SAM" id="SignalP"/>
    </source>
</evidence>
<evidence type="ECO:0000313" key="4">
    <source>
        <dbReference type="Proteomes" id="UP000762676"/>
    </source>
</evidence>
<evidence type="ECO:0000313" key="3">
    <source>
        <dbReference type="EMBL" id="GFR84738.1"/>
    </source>
</evidence>
<dbReference type="EMBL" id="BMAT01004967">
    <property type="protein sequence ID" value="GFR84738.1"/>
    <property type="molecule type" value="Genomic_DNA"/>
</dbReference>
<organism evidence="3 4">
    <name type="scientific">Elysia marginata</name>
    <dbReference type="NCBI Taxonomy" id="1093978"/>
    <lineage>
        <taxon>Eukaryota</taxon>
        <taxon>Metazoa</taxon>
        <taxon>Spiralia</taxon>
        <taxon>Lophotrochozoa</taxon>
        <taxon>Mollusca</taxon>
        <taxon>Gastropoda</taxon>
        <taxon>Heterobranchia</taxon>
        <taxon>Euthyneura</taxon>
        <taxon>Panpulmonata</taxon>
        <taxon>Sacoglossa</taxon>
        <taxon>Placobranchoidea</taxon>
        <taxon>Plakobranchidae</taxon>
        <taxon>Elysia</taxon>
    </lineage>
</organism>
<feature type="chain" id="PRO_5044022507" description="Methyltransferase domain-containing protein" evidence="1">
    <location>
        <begin position="18"/>
        <end position="209"/>
    </location>
</feature>
<name>A0AAV4GIE0_9GAST</name>
<dbReference type="InterPro" id="IPR025714">
    <property type="entry name" value="Methyltranfer_dom"/>
</dbReference>
<feature type="domain" description="Methyltransferase" evidence="2">
    <location>
        <begin position="115"/>
        <end position="183"/>
    </location>
</feature>
<comment type="caution">
    <text evidence="3">The sequence shown here is derived from an EMBL/GenBank/DDBJ whole genome shotgun (WGS) entry which is preliminary data.</text>
</comment>
<keyword evidence="1" id="KW-0732">Signal</keyword>
<sequence>MTSVLTFLLSFRPLSSSSSSRRHDRRPLAYPPVQTVYRWIEGYNQSNHQVLPNVSVLNAMTWPELAHVYHSYVENIQVICHTMVRLGNLKDGGWETCTDPAYKPRQPCIIYSFGYVENIQVICHTMVRLGNLKDGGWETCTDPAYKPRQPCIIYSFGINNDFSFDDEVSKFYGCHVHSFDPSASLLFRRKRLREGAKRPVVFGFYSLRW</sequence>
<dbReference type="AlphaFoldDB" id="A0AAV4GIE0"/>
<feature type="signal peptide" evidence="1">
    <location>
        <begin position="1"/>
        <end position="17"/>
    </location>
</feature>
<dbReference type="InterPro" id="IPR026913">
    <property type="entry name" value="METTL24"/>
</dbReference>
<reference evidence="3 4" key="1">
    <citation type="journal article" date="2021" name="Elife">
        <title>Chloroplast acquisition without the gene transfer in kleptoplastic sea slugs, Plakobranchus ocellatus.</title>
        <authorList>
            <person name="Maeda T."/>
            <person name="Takahashi S."/>
            <person name="Yoshida T."/>
            <person name="Shimamura S."/>
            <person name="Takaki Y."/>
            <person name="Nagai Y."/>
            <person name="Toyoda A."/>
            <person name="Suzuki Y."/>
            <person name="Arimoto A."/>
            <person name="Ishii H."/>
            <person name="Satoh N."/>
            <person name="Nishiyama T."/>
            <person name="Hasebe M."/>
            <person name="Maruyama T."/>
            <person name="Minagawa J."/>
            <person name="Obokata J."/>
            <person name="Shigenobu S."/>
        </authorList>
    </citation>
    <scope>NUCLEOTIDE SEQUENCE [LARGE SCALE GENOMIC DNA]</scope>
</reference>
<dbReference type="PANTHER" id="PTHR32026:SF10">
    <property type="entry name" value="METHYLTRANSFERASE-LIKE PROTEIN 24-RELATED"/>
    <property type="match status" value="1"/>
</dbReference>
<gene>
    <name evidence="3" type="ORF">ElyMa_002424700</name>
</gene>